<evidence type="ECO:0000256" key="1">
    <source>
        <dbReference type="SAM" id="MobiDB-lite"/>
    </source>
</evidence>
<proteinExistence type="predicted"/>
<evidence type="ECO:0000313" key="2">
    <source>
        <dbReference type="EMBL" id="WAR10541.1"/>
    </source>
</evidence>
<name>A0ABY7ETL5_MYAAR</name>
<evidence type="ECO:0008006" key="4">
    <source>
        <dbReference type="Google" id="ProtNLM"/>
    </source>
</evidence>
<sequence>MAELQRANTDVDDVKDDVENVPIEINGTNDMICANCHAQGEESGAVGICKDCRFYLCSDCVTIHRKSKDTSDHQIAFFYCATKMAVNKLVRANSFCLDCGHFLCDKCKVDHRGFRIYRNHTFIGGRAAPGVVFDHDGSSHRGLLRSRSMSCPRSRGSSRSNSTRRKSPTDRKSPYLSKMAIDGGLDQKTVEVSVKEPLHKRTLISSTVGRQPLNDASPGKPVSMGDNGRQREAKKVRYEIDQVAYAAQVVGEFPARASVDQRPCHIISSIFLDNDKLVVADQANRNIKLYDNDFQVKGVMAVEKFPVAMCPSNISSSEMFASSGNLICTISAFKTLQLLKTFKTEIRKIEGLATWASGVAALFQNVKSKQDRKGHLEVHLFNSEGRVLYEIVVSSQCSVRLVTPVWYLASARGGSEILLSDTLHNRILSIDVVHWQVGFVLRGREKGGAPGSLAVDVEGNMLVSWYGEVHKVSPTGQDLGVPVSRLPKDAVLSYNPRARRLVVHGAKGNKSNSKFTVYQL</sequence>
<dbReference type="CDD" id="cd19757">
    <property type="entry name" value="Bbox1"/>
    <property type="match status" value="2"/>
</dbReference>
<keyword evidence="3" id="KW-1185">Reference proteome</keyword>
<dbReference type="EMBL" id="CP111018">
    <property type="protein sequence ID" value="WAR10541.1"/>
    <property type="molecule type" value="Genomic_DNA"/>
</dbReference>
<dbReference type="SUPFAM" id="SSF63825">
    <property type="entry name" value="YWTD domain"/>
    <property type="match status" value="1"/>
</dbReference>
<dbReference type="Proteomes" id="UP001164746">
    <property type="component" value="Chromosome 7"/>
</dbReference>
<feature type="region of interest" description="Disordered" evidence="1">
    <location>
        <begin position="208"/>
        <end position="232"/>
    </location>
</feature>
<dbReference type="Gene3D" id="2.120.10.30">
    <property type="entry name" value="TolB, C-terminal domain"/>
    <property type="match status" value="1"/>
</dbReference>
<evidence type="ECO:0000313" key="3">
    <source>
        <dbReference type="Proteomes" id="UP001164746"/>
    </source>
</evidence>
<dbReference type="InterPro" id="IPR011042">
    <property type="entry name" value="6-blade_b-propeller_TolB-like"/>
</dbReference>
<gene>
    <name evidence="2" type="ORF">MAR_035617</name>
</gene>
<reference evidence="2" key="1">
    <citation type="submission" date="2022-11" db="EMBL/GenBank/DDBJ databases">
        <title>Centuries of genome instability and evolution in soft-shell clam transmissible cancer (bioRxiv).</title>
        <authorList>
            <person name="Hart S.F.M."/>
            <person name="Yonemitsu M.A."/>
            <person name="Giersch R.M."/>
            <person name="Beal B.F."/>
            <person name="Arriagada G."/>
            <person name="Davis B.W."/>
            <person name="Ostrander E.A."/>
            <person name="Goff S.P."/>
            <person name="Metzger M.J."/>
        </authorList>
    </citation>
    <scope>NUCLEOTIDE SEQUENCE</scope>
    <source>
        <strain evidence="2">MELC-2E11</strain>
        <tissue evidence="2">Siphon/mantle</tissue>
    </source>
</reference>
<accession>A0ABY7ETL5</accession>
<organism evidence="2 3">
    <name type="scientific">Mya arenaria</name>
    <name type="common">Soft-shell clam</name>
    <dbReference type="NCBI Taxonomy" id="6604"/>
    <lineage>
        <taxon>Eukaryota</taxon>
        <taxon>Metazoa</taxon>
        <taxon>Spiralia</taxon>
        <taxon>Lophotrochozoa</taxon>
        <taxon>Mollusca</taxon>
        <taxon>Bivalvia</taxon>
        <taxon>Autobranchia</taxon>
        <taxon>Heteroconchia</taxon>
        <taxon>Euheterodonta</taxon>
        <taxon>Imparidentia</taxon>
        <taxon>Neoheterodontei</taxon>
        <taxon>Myida</taxon>
        <taxon>Myoidea</taxon>
        <taxon>Myidae</taxon>
        <taxon>Mya</taxon>
    </lineage>
</organism>
<dbReference type="Gene3D" id="3.30.160.60">
    <property type="entry name" value="Classic Zinc Finger"/>
    <property type="match status" value="1"/>
</dbReference>
<feature type="compositionally biased region" description="Low complexity" evidence="1">
    <location>
        <begin position="145"/>
        <end position="161"/>
    </location>
</feature>
<feature type="region of interest" description="Disordered" evidence="1">
    <location>
        <begin position="142"/>
        <end position="176"/>
    </location>
</feature>
<protein>
    <recommendedName>
        <fullName evidence="4">B box-type domain-containing protein</fullName>
    </recommendedName>
</protein>